<evidence type="ECO:0000313" key="2">
    <source>
        <dbReference type="Proteomes" id="UP001066276"/>
    </source>
</evidence>
<gene>
    <name evidence="1" type="ORF">NDU88_005957</name>
</gene>
<keyword evidence="2" id="KW-1185">Reference proteome</keyword>
<accession>A0AAV7ULF4</accession>
<protein>
    <submittedName>
        <fullName evidence="1">Uncharacterized protein</fullName>
    </submittedName>
</protein>
<comment type="caution">
    <text evidence="1">The sequence shown here is derived from an EMBL/GenBank/DDBJ whole genome shotgun (WGS) entry which is preliminary data.</text>
</comment>
<feature type="non-terminal residue" evidence="1">
    <location>
        <position position="1"/>
    </location>
</feature>
<organism evidence="1 2">
    <name type="scientific">Pleurodeles waltl</name>
    <name type="common">Iberian ribbed newt</name>
    <dbReference type="NCBI Taxonomy" id="8319"/>
    <lineage>
        <taxon>Eukaryota</taxon>
        <taxon>Metazoa</taxon>
        <taxon>Chordata</taxon>
        <taxon>Craniata</taxon>
        <taxon>Vertebrata</taxon>
        <taxon>Euteleostomi</taxon>
        <taxon>Amphibia</taxon>
        <taxon>Batrachia</taxon>
        <taxon>Caudata</taxon>
        <taxon>Salamandroidea</taxon>
        <taxon>Salamandridae</taxon>
        <taxon>Pleurodelinae</taxon>
        <taxon>Pleurodeles</taxon>
    </lineage>
</organism>
<name>A0AAV7ULF4_PLEWA</name>
<dbReference type="AlphaFoldDB" id="A0AAV7ULF4"/>
<reference evidence="1" key="1">
    <citation type="journal article" date="2022" name="bioRxiv">
        <title>Sequencing and chromosome-scale assembly of the giantPleurodeles waltlgenome.</title>
        <authorList>
            <person name="Brown T."/>
            <person name="Elewa A."/>
            <person name="Iarovenko S."/>
            <person name="Subramanian E."/>
            <person name="Araus A.J."/>
            <person name="Petzold A."/>
            <person name="Susuki M."/>
            <person name="Suzuki K.-i.T."/>
            <person name="Hayashi T."/>
            <person name="Toyoda A."/>
            <person name="Oliveira C."/>
            <person name="Osipova E."/>
            <person name="Leigh N.D."/>
            <person name="Simon A."/>
            <person name="Yun M.H."/>
        </authorList>
    </citation>
    <scope>NUCLEOTIDE SEQUENCE</scope>
    <source>
        <strain evidence="1">20211129_DDA</strain>
        <tissue evidence="1">Liver</tissue>
    </source>
</reference>
<sequence>FVKKVTKSHSEWGLGKNFNFFHPKSEKILISSFLVPKVKKTNFNFFLQKSEKKIILSGHLEKISTFFTKKVKKSKFHLF</sequence>
<dbReference type="EMBL" id="JANPWB010000005">
    <property type="protein sequence ID" value="KAJ1189206.1"/>
    <property type="molecule type" value="Genomic_DNA"/>
</dbReference>
<evidence type="ECO:0000313" key="1">
    <source>
        <dbReference type="EMBL" id="KAJ1189206.1"/>
    </source>
</evidence>
<proteinExistence type="predicted"/>
<dbReference type="Proteomes" id="UP001066276">
    <property type="component" value="Chromosome 3_1"/>
</dbReference>